<accession>A0ABV4TXC7</accession>
<evidence type="ECO:0000256" key="4">
    <source>
        <dbReference type="PROSITE-ProRule" id="PRU00169"/>
    </source>
</evidence>
<dbReference type="Gene3D" id="3.40.50.300">
    <property type="entry name" value="P-loop containing nucleotide triphosphate hydrolases"/>
    <property type="match status" value="1"/>
</dbReference>
<dbReference type="Proteomes" id="UP001575181">
    <property type="component" value="Unassembled WGS sequence"/>
</dbReference>
<dbReference type="SUPFAM" id="SSF52172">
    <property type="entry name" value="CheY-like"/>
    <property type="match status" value="1"/>
</dbReference>
<dbReference type="InterPro" id="IPR001789">
    <property type="entry name" value="Sig_transdc_resp-reg_receiver"/>
</dbReference>
<dbReference type="PANTHER" id="PTHR30258:SF3">
    <property type="entry name" value="SLL1921 PROTEIN"/>
    <property type="match status" value="1"/>
</dbReference>
<dbReference type="InterPro" id="IPR027417">
    <property type="entry name" value="P-loop_NTPase"/>
</dbReference>
<dbReference type="Pfam" id="PF00437">
    <property type="entry name" value="T2SSE"/>
    <property type="match status" value="1"/>
</dbReference>
<dbReference type="SMART" id="SM00448">
    <property type="entry name" value="REC"/>
    <property type="match status" value="1"/>
</dbReference>
<evidence type="ECO:0000256" key="5">
    <source>
        <dbReference type="SAM" id="MobiDB-lite"/>
    </source>
</evidence>
<reference evidence="7 8" key="1">
    <citation type="submission" date="2024-08" db="EMBL/GenBank/DDBJ databases">
        <title>Whole-genome sequencing of halo(alkali)philic microorganisms from hypersaline lakes.</title>
        <authorList>
            <person name="Sorokin D.Y."/>
            <person name="Merkel A.Y."/>
            <person name="Messina E."/>
            <person name="Yakimov M."/>
        </authorList>
    </citation>
    <scope>NUCLEOTIDE SEQUENCE [LARGE SCALE GENOMIC DNA]</scope>
    <source>
        <strain evidence="7 8">Cl-TMA</strain>
    </source>
</reference>
<keyword evidence="2" id="KW-0547">Nucleotide-binding</keyword>
<dbReference type="SUPFAM" id="SSF52540">
    <property type="entry name" value="P-loop containing nucleoside triphosphate hydrolases"/>
    <property type="match status" value="1"/>
</dbReference>
<gene>
    <name evidence="7" type="ORF">ACERLL_14260</name>
</gene>
<dbReference type="InterPro" id="IPR001482">
    <property type="entry name" value="T2SS/T4SS_dom"/>
</dbReference>
<evidence type="ECO:0000256" key="1">
    <source>
        <dbReference type="ARBA" id="ARBA00006611"/>
    </source>
</evidence>
<evidence type="ECO:0000313" key="8">
    <source>
        <dbReference type="Proteomes" id="UP001575181"/>
    </source>
</evidence>
<feature type="region of interest" description="Disordered" evidence="5">
    <location>
        <begin position="152"/>
        <end position="177"/>
    </location>
</feature>
<comment type="similarity">
    <text evidence="1">Belongs to the GSP E family.</text>
</comment>
<keyword evidence="8" id="KW-1185">Reference proteome</keyword>
<evidence type="ECO:0000313" key="7">
    <source>
        <dbReference type="EMBL" id="MFA9461984.1"/>
    </source>
</evidence>
<proteinExistence type="inferred from homology"/>
<evidence type="ECO:0000259" key="6">
    <source>
        <dbReference type="PROSITE" id="PS50110"/>
    </source>
</evidence>
<dbReference type="RefSeq" id="WP_373656773.1">
    <property type="nucleotide sequence ID" value="NZ_JBGUAW010000010.1"/>
</dbReference>
<organism evidence="7 8">
    <name type="scientific">Thiohalorhabdus methylotrophus</name>
    <dbReference type="NCBI Taxonomy" id="3242694"/>
    <lineage>
        <taxon>Bacteria</taxon>
        <taxon>Pseudomonadati</taxon>
        <taxon>Pseudomonadota</taxon>
        <taxon>Gammaproteobacteria</taxon>
        <taxon>Thiohalorhabdales</taxon>
        <taxon>Thiohalorhabdaceae</taxon>
        <taxon>Thiohalorhabdus</taxon>
    </lineage>
</organism>
<dbReference type="CDD" id="cd01129">
    <property type="entry name" value="PulE-GspE-like"/>
    <property type="match status" value="1"/>
</dbReference>
<dbReference type="Gene3D" id="3.30.300.160">
    <property type="entry name" value="Type II secretion system, protein E, N-terminal domain"/>
    <property type="match status" value="1"/>
</dbReference>
<dbReference type="Gene3D" id="3.30.450.90">
    <property type="match status" value="1"/>
</dbReference>
<dbReference type="Pfam" id="PF05157">
    <property type="entry name" value="MshEN"/>
    <property type="match status" value="1"/>
</dbReference>
<sequence length="740" mass="81530">MLEKGLIAEQTLADARSQAGKTKQAFEEFLVTQGYVREEDLLPLLPELYHIPLVDLNDLTIRSDAASLLPYEIANKYRVLPLGQRRGTVVLAMREAHNIRLVDELRFHVGRPVQTVYAPLKDIEAKLGDLYGAGDAALVSGDDSSAFSEALEDMEVEEGPGEEDQPEEAAVREESSSSPMVKLVNEILLRAVQKGASDIHLESAESSLVVRFRVDGVLQVIRRLPKKVQNAVISRIKVLGGMDISDSRRPQDGRLKMRLKEKNLDVRISTLPTFWGEKVVMRILDQSGVGLDLDVLGFLRAEREQIESIMRQPQGMMLVTGPTGSGKTTTLYSVLSAINTEDINIITVEDPVEFQLPGINQVPVNPKAGMTFAAGLRSILRQDPNVIMVGEVRDQETAEIALEAAETGHMVFSTLHTTSATGAVTRLMDMEVPAYLLASSLSGVVAQRLLRRNCPDCSEPVDIGEGLRQKYNIPEHITFYEGRGCSTCDGQGKKGRMGVYEMLIPNREVIDGIYSEATESELVERARRSGMNLMFEDGLVKAMRGAVAFSDVLNTVGAPTGVNIDAERLLEQADLPWEDRGLTAVRKKKREADEPDTILVVDDSRTIRDMSRFVLESEGFRVIQAEDGKEGFEVLCKEMPDLVLTDMQMPNLDGDELIQKMKSDPGLARIPVVVLTSKEGEETEAGVLGHGADDFINKPIEPMTLTARVKKILATYHQFYGEEGKGSGSDDDLPKQVVSQ</sequence>
<feature type="modified residue" description="4-aspartylphosphate" evidence="4">
    <location>
        <position position="646"/>
    </location>
</feature>
<keyword evidence="4" id="KW-0597">Phosphoprotein</keyword>
<dbReference type="PROSITE" id="PS50110">
    <property type="entry name" value="RESPONSE_REGULATORY"/>
    <property type="match status" value="1"/>
</dbReference>
<evidence type="ECO:0000256" key="2">
    <source>
        <dbReference type="ARBA" id="ARBA00022741"/>
    </source>
</evidence>
<dbReference type="SUPFAM" id="SSF160246">
    <property type="entry name" value="EspE N-terminal domain-like"/>
    <property type="match status" value="1"/>
</dbReference>
<dbReference type="Pfam" id="PF00072">
    <property type="entry name" value="Response_reg"/>
    <property type="match status" value="1"/>
</dbReference>
<dbReference type="InterPro" id="IPR011006">
    <property type="entry name" value="CheY-like_superfamily"/>
</dbReference>
<dbReference type="Gene3D" id="3.40.50.2300">
    <property type="match status" value="1"/>
</dbReference>
<dbReference type="InterPro" id="IPR007831">
    <property type="entry name" value="T2SS_GspE_N"/>
</dbReference>
<dbReference type="InterPro" id="IPR037257">
    <property type="entry name" value="T2SS_E_N_sf"/>
</dbReference>
<protein>
    <submittedName>
        <fullName evidence="7">ATPase, T2SS/T4P/T4SS family</fullName>
    </submittedName>
</protein>
<comment type="caution">
    <text evidence="7">The sequence shown here is derived from an EMBL/GenBank/DDBJ whole genome shotgun (WGS) entry which is preliminary data.</text>
</comment>
<feature type="compositionally biased region" description="Acidic residues" evidence="5">
    <location>
        <begin position="152"/>
        <end position="167"/>
    </location>
</feature>
<name>A0ABV4TXC7_9GAMM</name>
<keyword evidence="3" id="KW-0067">ATP-binding</keyword>
<feature type="domain" description="Response regulatory" evidence="6">
    <location>
        <begin position="597"/>
        <end position="713"/>
    </location>
</feature>
<dbReference type="PANTHER" id="PTHR30258">
    <property type="entry name" value="TYPE II SECRETION SYSTEM PROTEIN GSPE-RELATED"/>
    <property type="match status" value="1"/>
</dbReference>
<dbReference type="EMBL" id="JBGUAW010000010">
    <property type="protein sequence ID" value="MFA9461984.1"/>
    <property type="molecule type" value="Genomic_DNA"/>
</dbReference>
<evidence type="ECO:0000256" key="3">
    <source>
        <dbReference type="ARBA" id="ARBA00022840"/>
    </source>
</evidence>